<protein>
    <recommendedName>
        <fullName evidence="3">F-box domain-containing protein</fullName>
    </recommendedName>
</protein>
<proteinExistence type="predicted"/>
<sequence length="363" mass="40404">MDASGGEMRRWGGPLRVYIDGENGGDGHRPIPHLATFASRLAGRWTCIMDLVITGAVCRARDLDLDAVFRDLAAFSITNLYLIDVIFPSILTLGRLVCALPSLKVLCLWNVQFAQHPRDASNISHFRLLPRTQLDTLVLGHRSDDTELRPSFVELASPWSAVRALQLGNVMFPSVTTFARLLCALPALESLELHGSCTFVKHGFDLRSVPTDLGLPSQLADVDFGRHSEPRSVAALVDFFISTGLTHKLRRITCFMSPILWVTTKSDAVLDRLIKYSAQSLHHRSLQHVELGKVLDGLPQLDAIFSRPIFNNLTDVHVHIRTPDGSYVRDEELAHDLRLCLPMLDARGILRCVSLRSVYSLAQ</sequence>
<dbReference type="InterPro" id="IPR002195">
    <property type="entry name" value="Dihydroorotase_CS"/>
</dbReference>
<evidence type="ECO:0000313" key="1">
    <source>
        <dbReference type="EMBL" id="KAF9802219.1"/>
    </source>
</evidence>
<comment type="caution">
    <text evidence="1">The sequence shown here is derived from an EMBL/GenBank/DDBJ whole genome shotgun (WGS) entry which is preliminary data.</text>
</comment>
<dbReference type="InterPro" id="IPR032675">
    <property type="entry name" value="LRR_dom_sf"/>
</dbReference>
<dbReference type="Gene3D" id="3.80.10.10">
    <property type="entry name" value="Ribonuclease Inhibitor"/>
    <property type="match status" value="1"/>
</dbReference>
<dbReference type="GO" id="GO:0016812">
    <property type="term" value="F:hydrolase activity, acting on carbon-nitrogen (but not peptide) bonds, in cyclic amides"/>
    <property type="evidence" value="ECO:0007669"/>
    <property type="project" value="InterPro"/>
</dbReference>
<reference evidence="1" key="2">
    <citation type="journal article" name="Front. Microbiol.">
        <title>Degradative Capacity of Two Strains of Rhodonia placenta: From Phenotype to Genotype.</title>
        <authorList>
            <person name="Kolle M."/>
            <person name="Horta M.A.C."/>
            <person name="Nowrousian M."/>
            <person name="Ohm R.A."/>
            <person name="Benz J.P."/>
            <person name="Pilgard A."/>
        </authorList>
    </citation>
    <scope>NUCLEOTIDE SEQUENCE</scope>
    <source>
        <strain evidence="1">FPRL280</strain>
    </source>
</reference>
<evidence type="ECO:0000313" key="2">
    <source>
        <dbReference type="Proteomes" id="UP000639403"/>
    </source>
</evidence>
<gene>
    <name evidence="1" type="ORF">IEO21_09939</name>
</gene>
<dbReference type="EMBL" id="JADOXO010000593">
    <property type="protein sequence ID" value="KAF9802219.1"/>
    <property type="molecule type" value="Genomic_DNA"/>
</dbReference>
<dbReference type="PROSITE" id="PS00482">
    <property type="entry name" value="DIHYDROOROTASE_1"/>
    <property type="match status" value="1"/>
</dbReference>
<evidence type="ECO:0008006" key="3">
    <source>
        <dbReference type="Google" id="ProtNLM"/>
    </source>
</evidence>
<organism evidence="1 2">
    <name type="scientific">Rhodonia placenta</name>
    <dbReference type="NCBI Taxonomy" id="104341"/>
    <lineage>
        <taxon>Eukaryota</taxon>
        <taxon>Fungi</taxon>
        <taxon>Dikarya</taxon>
        <taxon>Basidiomycota</taxon>
        <taxon>Agaricomycotina</taxon>
        <taxon>Agaricomycetes</taxon>
        <taxon>Polyporales</taxon>
        <taxon>Adustoporiaceae</taxon>
        <taxon>Rhodonia</taxon>
    </lineage>
</organism>
<dbReference type="AlphaFoldDB" id="A0A8H7TY01"/>
<name>A0A8H7TY01_9APHY</name>
<dbReference type="Proteomes" id="UP000639403">
    <property type="component" value="Unassembled WGS sequence"/>
</dbReference>
<reference evidence="1" key="1">
    <citation type="submission" date="2020-11" db="EMBL/GenBank/DDBJ databases">
        <authorList>
            <person name="Koelle M."/>
            <person name="Horta M.A.C."/>
            <person name="Nowrousian M."/>
            <person name="Ohm R.A."/>
            <person name="Benz P."/>
            <person name="Pilgard A."/>
        </authorList>
    </citation>
    <scope>NUCLEOTIDE SEQUENCE</scope>
    <source>
        <strain evidence="1">FPRL280</strain>
    </source>
</reference>
<accession>A0A8H7TY01</accession>